<dbReference type="Gene3D" id="2.40.230.20">
    <property type="entry name" value="Nucleoside-specific channel-forming protein, Tsx-like"/>
    <property type="match status" value="1"/>
</dbReference>
<organism evidence="3 4">
    <name type="scientific">Shewanella eurypsychrophilus</name>
    <dbReference type="NCBI Taxonomy" id="2593656"/>
    <lineage>
        <taxon>Bacteria</taxon>
        <taxon>Pseudomonadati</taxon>
        <taxon>Pseudomonadota</taxon>
        <taxon>Gammaproteobacteria</taxon>
        <taxon>Alteromonadales</taxon>
        <taxon>Shewanellaceae</taxon>
        <taxon>Shewanella</taxon>
    </lineage>
</organism>
<dbReference type="InterPro" id="IPR036777">
    <property type="entry name" value="Channel_Tsx-like_sf"/>
</dbReference>
<dbReference type="RefSeq" id="WP_195873263.1">
    <property type="nucleotide sequence ID" value="NZ_CP045503.2"/>
</dbReference>
<keyword evidence="2" id="KW-0732">Signal</keyword>
<dbReference type="SUPFAM" id="SSF111364">
    <property type="entry name" value="Tsx-like channel"/>
    <property type="match status" value="1"/>
</dbReference>
<evidence type="ECO:0000256" key="2">
    <source>
        <dbReference type="SAM" id="SignalP"/>
    </source>
</evidence>
<feature type="signal peptide" evidence="2">
    <location>
        <begin position="1"/>
        <end position="18"/>
    </location>
</feature>
<sequence>MNNKWIIAALLVSPAAFAGGDSLIHWSDFSVTGLYGQNYLEPGEHFGGYEGQADQTTMTLETAGGWKNGDWFAFQDFLYYNDGSSDDNFANYGEYGTRFSASKMFDSKVGFGPLTDVSLALQFEQGSAAASTFLVGIGSDWTIPGFSYFNLNVYHRSEVVAGAGPKGASDGWQLTPVWRVDFGDTGIVFDGYIDWIFSVDDEMLDIYGGRVHADNMVHFNPQLKYQFADSGFLVGIEYDYWKNKYGIDGMDQNTGSVIVKYHF</sequence>
<dbReference type="InterPro" id="IPR018013">
    <property type="entry name" value="Channel_Tsx-like"/>
</dbReference>
<accession>A0ABX6V5Y8</accession>
<reference evidence="3" key="1">
    <citation type="submission" date="2021-07" db="EMBL/GenBank/DDBJ databases">
        <title>Shewanella sp. YLB-07 whole genome sequence.</title>
        <authorList>
            <person name="Yu L."/>
        </authorList>
    </citation>
    <scope>NUCLEOTIDE SEQUENCE</scope>
    <source>
        <strain evidence="3">YLB-08</strain>
    </source>
</reference>
<dbReference type="Pfam" id="PF03502">
    <property type="entry name" value="Channel_Tsx"/>
    <property type="match status" value="1"/>
</dbReference>
<feature type="chain" id="PRO_5047152182" evidence="2">
    <location>
        <begin position="19"/>
        <end position="263"/>
    </location>
</feature>
<name>A0ABX6V5Y8_9GAMM</name>
<evidence type="ECO:0000313" key="4">
    <source>
        <dbReference type="Proteomes" id="UP000316416"/>
    </source>
</evidence>
<comment type="similarity">
    <text evidence="1">Belongs to the nucleoside-specific channel-forming outer membrane porin (Tsx) (TC 1.B.10) family.</text>
</comment>
<keyword evidence="4" id="KW-1185">Reference proteome</keyword>
<evidence type="ECO:0000256" key="1">
    <source>
        <dbReference type="ARBA" id="ARBA00008728"/>
    </source>
</evidence>
<gene>
    <name evidence="3" type="ORF">FM038_011665</name>
</gene>
<evidence type="ECO:0000313" key="3">
    <source>
        <dbReference type="EMBL" id="QPG58036.1"/>
    </source>
</evidence>
<protein>
    <submittedName>
        <fullName evidence="3">Ion channel protein Tsx</fullName>
    </submittedName>
</protein>
<proteinExistence type="inferred from homology"/>
<dbReference type="EMBL" id="CP045503">
    <property type="protein sequence ID" value="QPG58036.1"/>
    <property type="molecule type" value="Genomic_DNA"/>
</dbReference>
<dbReference type="Proteomes" id="UP000316416">
    <property type="component" value="Chromosome"/>
</dbReference>